<evidence type="ECO:0000256" key="2">
    <source>
        <dbReference type="ARBA" id="ARBA00022490"/>
    </source>
</evidence>
<evidence type="ECO:0000256" key="1">
    <source>
        <dbReference type="ARBA" id="ARBA00004496"/>
    </source>
</evidence>
<evidence type="ECO:0000259" key="6">
    <source>
        <dbReference type="PROSITE" id="PS50304"/>
    </source>
</evidence>
<feature type="region of interest" description="Disordered" evidence="5">
    <location>
        <begin position="230"/>
        <end position="267"/>
    </location>
</feature>
<evidence type="ECO:0000256" key="5">
    <source>
        <dbReference type="SAM" id="MobiDB-lite"/>
    </source>
</evidence>
<feature type="compositionally biased region" description="Basic and acidic residues" evidence="5">
    <location>
        <begin position="360"/>
        <end position="371"/>
    </location>
</feature>
<dbReference type="Pfam" id="PF00567">
    <property type="entry name" value="TUDOR"/>
    <property type="match status" value="1"/>
</dbReference>
<feature type="domain" description="Tudor" evidence="6">
    <location>
        <begin position="475"/>
        <end position="537"/>
    </location>
</feature>
<evidence type="ECO:0000256" key="4">
    <source>
        <dbReference type="ARBA" id="ARBA00022871"/>
    </source>
</evidence>
<keyword evidence="2" id="KW-0963">Cytoplasm</keyword>
<dbReference type="GO" id="GO:0007283">
    <property type="term" value="P:spermatogenesis"/>
    <property type="evidence" value="ECO:0007669"/>
    <property type="project" value="UniProtKB-KW"/>
</dbReference>
<feature type="domain" description="HTH OST-type" evidence="7">
    <location>
        <begin position="6"/>
        <end position="79"/>
    </location>
</feature>
<keyword evidence="8" id="KW-1185">Reference proteome</keyword>
<dbReference type="GO" id="GO:0030719">
    <property type="term" value="P:P granule organization"/>
    <property type="evidence" value="ECO:0007669"/>
    <property type="project" value="TreeGrafter"/>
</dbReference>
<dbReference type="PANTHER" id="PTHR22948:SF29">
    <property type="entry name" value="FI02030P-RELATED"/>
    <property type="match status" value="1"/>
</dbReference>
<dbReference type="Gene3D" id="2.30.30.140">
    <property type="match status" value="1"/>
</dbReference>
<protein>
    <submittedName>
        <fullName evidence="9">Tudor domain-containing protein 5 isoform X1</fullName>
    </submittedName>
</protein>
<name>A0AB39Z589_DROSZ</name>
<accession>A0AB39Z589</accession>
<dbReference type="InterPro" id="IPR035437">
    <property type="entry name" value="SNase_OB-fold_sf"/>
</dbReference>
<evidence type="ECO:0000256" key="3">
    <source>
        <dbReference type="ARBA" id="ARBA00022737"/>
    </source>
</evidence>
<dbReference type="GeneID" id="108009125"/>
<keyword evidence="3" id="KW-0677">Repeat</keyword>
<dbReference type="PROSITE" id="PS51644">
    <property type="entry name" value="HTH_OST"/>
    <property type="match status" value="1"/>
</dbReference>
<dbReference type="Gene3D" id="2.40.50.90">
    <property type="match status" value="1"/>
</dbReference>
<dbReference type="Gene3D" id="3.30.420.610">
    <property type="entry name" value="LOTUS domain-like"/>
    <property type="match status" value="1"/>
</dbReference>
<dbReference type="PROSITE" id="PS50304">
    <property type="entry name" value="TUDOR"/>
    <property type="match status" value="1"/>
</dbReference>
<dbReference type="InterPro" id="IPR025605">
    <property type="entry name" value="OST-HTH/LOTUS_dom"/>
</dbReference>
<dbReference type="Proteomes" id="UP001652628">
    <property type="component" value="Chromosome 2R"/>
</dbReference>
<keyword evidence="4" id="KW-0744">Spermatogenesis</keyword>
<keyword evidence="4" id="KW-0221">Differentiation</keyword>
<dbReference type="InterPro" id="IPR002999">
    <property type="entry name" value="Tudor"/>
</dbReference>
<evidence type="ECO:0000313" key="8">
    <source>
        <dbReference type="Proteomes" id="UP001652628"/>
    </source>
</evidence>
<comment type="subcellular location">
    <subcellularLocation>
        <location evidence="1">Cytoplasm</location>
    </subcellularLocation>
</comment>
<gene>
    <name evidence="9" type="primary">tej</name>
</gene>
<dbReference type="Pfam" id="PF12872">
    <property type="entry name" value="OST-HTH"/>
    <property type="match status" value="1"/>
</dbReference>
<dbReference type="GO" id="GO:0034587">
    <property type="term" value="P:piRNA processing"/>
    <property type="evidence" value="ECO:0007669"/>
    <property type="project" value="TreeGrafter"/>
</dbReference>
<feature type="region of interest" description="Disordered" evidence="5">
    <location>
        <begin position="346"/>
        <end position="381"/>
    </location>
</feature>
<reference evidence="9" key="1">
    <citation type="submission" date="2025-08" db="UniProtKB">
        <authorList>
            <consortium name="RefSeq"/>
        </authorList>
    </citation>
    <scope>IDENTIFICATION</scope>
</reference>
<dbReference type="CDD" id="cd09972">
    <property type="entry name" value="LOTUS_TDRD_OSKAR"/>
    <property type="match status" value="1"/>
</dbReference>
<sequence length="617" mass="71157">MEDRGMLGLVKKVVHSLVVSSPGRMTIEKLMRDYRTEEGCNVPYLKLGFNDAEAFLRSIPDTVRVMGHGPMALITAVTTDKSAHIQKLVHGQKKPSSRSRNRHKPKYCYASARSDLVFINESTRRMSSRYIPPRTYQPPLNYHIPVSYPNYNRLLYPIHKPVIVYENINAMICAGQQQVLYNYYTLQYYLYLLSMINPINAYAYPQTTPRPQPHTFTQKAKPEPLKIVNQTQNVSKPEPLKEQKRQPQTISRPKTPVEIKQQNPPQEWEKETEKLVKAFENLSVDSPSTGYQDNQEYEIYETDEEKLLKDPFSSGEEEQAPIPIIEIEDSEDEDEAVVLDFEPISEAKPNPISTSTNSEDIVKPRGPKEPFYDSSSDDGDEENAIPAYAVDERVLGLDYPMDSVRFDFKLPERDIDAIIQLDQRIEVQLVKVDNPHNFYFWIYNEEYDDYRALTSNMQMFYESRESEKYAMPLCLITTDHLCAVRHNHSGVWERAKVVRYRPSNTRMTIEVELVDTGNFMCVSHKDVKFLLKEFAVLPAQVLTGRLAFITQLTAPVWSAEAVKFFYNLSSYRRLYGQVEAIKNNTAYLVLIDPDKVPVINLNKSLIDSGWVLRSIMA</sequence>
<dbReference type="RefSeq" id="XP_016928704.3">
    <property type="nucleotide sequence ID" value="XM_017073215.4"/>
</dbReference>
<dbReference type="SUPFAM" id="SSF63748">
    <property type="entry name" value="Tudor/PWWP/MBT"/>
    <property type="match status" value="1"/>
</dbReference>
<dbReference type="AlphaFoldDB" id="A0AB39Z589"/>
<dbReference type="GO" id="GO:0043186">
    <property type="term" value="C:P granule"/>
    <property type="evidence" value="ECO:0007669"/>
    <property type="project" value="TreeGrafter"/>
</dbReference>
<evidence type="ECO:0000259" key="7">
    <source>
        <dbReference type="PROSITE" id="PS51644"/>
    </source>
</evidence>
<dbReference type="InterPro" id="IPR050621">
    <property type="entry name" value="Tudor_domain_containing"/>
</dbReference>
<dbReference type="PANTHER" id="PTHR22948">
    <property type="entry name" value="TUDOR DOMAIN CONTAINING PROTEIN"/>
    <property type="match status" value="1"/>
</dbReference>
<evidence type="ECO:0000313" key="9">
    <source>
        <dbReference type="RefSeq" id="XP_016928704.3"/>
    </source>
</evidence>
<dbReference type="InterPro" id="IPR041966">
    <property type="entry name" value="LOTUS-like"/>
</dbReference>
<organism evidence="8 9">
    <name type="scientific">Drosophila suzukii</name>
    <name type="common">Spotted-wing drosophila fruit fly</name>
    <dbReference type="NCBI Taxonomy" id="28584"/>
    <lineage>
        <taxon>Eukaryota</taxon>
        <taxon>Metazoa</taxon>
        <taxon>Ecdysozoa</taxon>
        <taxon>Arthropoda</taxon>
        <taxon>Hexapoda</taxon>
        <taxon>Insecta</taxon>
        <taxon>Pterygota</taxon>
        <taxon>Neoptera</taxon>
        <taxon>Endopterygota</taxon>
        <taxon>Diptera</taxon>
        <taxon>Brachycera</taxon>
        <taxon>Muscomorpha</taxon>
        <taxon>Ephydroidea</taxon>
        <taxon>Drosophilidae</taxon>
        <taxon>Drosophila</taxon>
        <taxon>Sophophora</taxon>
    </lineage>
</organism>
<proteinExistence type="predicted"/>